<dbReference type="NCBIfam" id="TIGR02777">
    <property type="entry name" value="LigD_PE_dom"/>
    <property type="match status" value="1"/>
</dbReference>
<evidence type="ECO:0000313" key="2">
    <source>
        <dbReference type="EMBL" id="OGE40078.1"/>
    </source>
</evidence>
<organism evidence="2 3">
    <name type="scientific">Candidatus Daviesbacteria bacterium RIFCSPHIGHO2_02_FULL_43_12</name>
    <dbReference type="NCBI Taxonomy" id="1797776"/>
    <lineage>
        <taxon>Bacteria</taxon>
        <taxon>Candidatus Daviesiibacteriota</taxon>
    </lineage>
</organism>
<dbReference type="AlphaFoldDB" id="A0A1F5KGR8"/>
<sequence length="177" mass="20036">MGKLVFVVHKHDATQLHYDFRLQIGDTMPSWAIPKGPTLDPQFKRLAMKVDDHDLSYKDFEGVIDEGKYGAGPVMIWDEGTYLPEVEVAKGERVRVEGFEEGQEVIQEELTKGEIKFFLEGSKLKGSFALVKTKGFPPGVKNAWLLIKHKDEYIKVGFDAKDYDFSAHSGRSISEIK</sequence>
<dbReference type="PANTHER" id="PTHR39465">
    <property type="entry name" value="DNA LIGASE D, 3'-PHOSPHOESTERASE DOMAIN"/>
    <property type="match status" value="1"/>
</dbReference>
<dbReference type="InterPro" id="IPR014144">
    <property type="entry name" value="LigD_PE_domain"/>
</dbReference>
<feature type="domain" description="DNA ligase D 3'-phosphoesterase" evidence="1">
    <location>
        <begin position="9"/>
        <end position="132"/>
    </location>
</feature>
<name>A0A1F5KGR8_9BACT</name>
<reference evidence="2 3" key="1">
    <citation type="journal article" date="2016" name="Nat. Commun.">
        <title>Thousands of microbial genomes shed light on interconnected biogeochemical processes in an aquifer system.</title>
        <authorList>
            <person name="Anantharaman K."/>
            <person name="Brown C.T."/>
            <person name="Hug L.A."/>
            <person name="Sharon I."/>
            <person name="Castelle C.J."/>
            <person name="Probst A.J."/>
            <person name="Thomas B.C."/>
            <person name="Singh A."/>
            <person name="Wilkins M.J."/>
            <person name="Karaoz U."/>
            <person name="Brodie E.L."/>
            <person name="Williams K.H."/>
            <person name="Hubbard S.S."/>
            <person name="Banfield J.F."/>
        </authorList>
    </citation>
    <scope>NUCLEOTIDE SEQUENCE [LARGE SCALE GENOMIC DNA]</scope>
</reference>
<dbReference type="PANTHER" id="PTHR39465:SF1">
    <property type="entry name" value="DNA LIGASE D 3'-PHOSPHOESTERASE DOMAIN-CONTAINING PROTEIN"/>
    <property type="match status" value="1"/>
</dbReference>
<accession>A0A1F5KGR8</accession>
<evidence type="ECO:0000313" key="3">
    <source>
        <dbReference type="Proteomes" id="UP000177328"/>
    </source>
</evidence>
<proteinExistence type="predicted"/>
<dbReference type="EMBL" id="MFDD01000014">
    <property type="protein sequence ID" value="OGE40078.1"/>
    <property type="molecule type" value="Genomic_DNA"/>
</dbReference>
<comment type="caution">
    <text evidence="2">The sequence shown here is derived from an EMBL/GenBank/DDBJ whole genome shotgun (WGS) entry which is preliminary data.</text>
</comment>
<dbReference type="Pfam" id="PF13298">
    <property type="entry name" value="LigD_N"/>
    <property type="match status" value="1"/>
</dbReference>
<gene>
    <name evidence="2" type="ORF">A3D25_04720</name>
</gene>
<evidence type="ECO:0000259" key="1">
    <source>
        <dbReference type="Pfam" id="PF13298"/>
    </source>
</evidence>
<dbReference type="Proteomes" id="UP000177328">
    <property type="component" value="Unassembled WGS sequence"/>
</dbReference>
<protein>
    <recommendedName>
        <fullName evidence="1">DNA ligase D 3'-phosphoesterase domain-containing protein</fullName>
    </recommendedName>
</protein>